<keyword evidence="1" id="KW-0472">Membrane</keyword>
<keyword evidence="3" id="KW-1185">Reference proteome</keyword>
<evidence type="ECO:0000256" key="1">
    <source>
        <dbReference type="SAM" id="Phobius"/>
    </source>
</evidence>
<protein>
    <recommendedName>
        <fullName evidence="4">DUF2752 domain-containing protein</fullName>
    </recommendedName>
</protein>
<evidence type="ECO:0000313" key="3">
    <source>
        <dbReference type="Proteomes" id="UP001157109"/>
    </source>
</evidence>
<feature type="transmembrane region" description="Helical" evidence="1">
    <location>
        <begin position="112"/>
        <end position="131"/>
    </location>
</feature>
<dbReference type="Proteomes" id="UP001157109">
    <property type="component" value="Unassembled WGS sequence"/>
</dbReference>
<feature type="transmembrane region" description="Helical" evidence="1">
    <location>
        <begin position="73"/>
        <end position="91"/>
    </location>
</feature>
<dbReference type="RefSeq" id="WP_241441796.1">
    <property type="nucleotide sequence ID" value="NZ_BSUJ01000001.1"/>
</dbReference>
<evidence type="ECO:0000313" key="2">
    <source>
        <dbReference type="EMBL" id="GMA19300.1"/>
    </source>
</evidence>
<dbReference type="InterPro" id="IPR021215">
    <property type="entry name" value="DUF2752"/>
</dbReference>
<sequence length="133" mass="13861">MTDVRPLDLPAALVGAQALGVGALLVRDPHQPGSWGSCPFLAVTGLPCPFCGGMRAVSSLAHGDLTAALHSNGYATVVVLLVAVASLAWFVDDVRSRRAGRPSRVDPLLDRAPVGRVLGAVLAGWLVFGVLRW</sequence>
<comment type="caution">
    <text evidence="2">The sequence shown here is derived from an EMBL/GenBank/DDBJ whole genome shotgun (WGS) entry which is preliminary data.</text>
</comment>
<keyword evidence="1" id="KW-0812">Transmembrane</keyword>
<name>A0ABQ6HLJ6_9MICO</name>
<evidence type="ECO:0008006" key="4">
    <source>
        <dbReference type="Google" id="ProtNLM"/>
    </source>
</evidence>
<keyword evidence="1" id="KW-1133">Transmembrane helix</keyword>
<reference evidence="3" key="1">
    <citation type="journal article" date="2019" name="Int. J. Syst. Evol. Microbiol.">
        <title>The Global Catalogue of Microorganisms (GCM) 10K type strain sequencing project: providing services to taxonomists for standard genome sequencing and annotation.</title>
        <authorList>
            <consortium name="The Broad Institute Genomics Platform"/>
            <consortium name="The Broad Institute Genome Sequencing Center for Infectious Disease"/>
            <person name="Wu L."/>
            <person name="Ma J."/>
        </authorList>
    </citation>
    <scope>NUCLEOTIDE SEQUENCE [LARGE SCALE GENOMIC DNA]</scope>
    <source>
        <strain evidence="3">NBRC 105830</strain>
    </source>
</reference>
<dbReference type="Pfam" id="PF10825">
    <property type="entry name" value="DUF2752"/>
    <property type="match status" value="1"/>
</dbReference>
<accession>A0ABQ6HLJ6</accession>
<gene>
    <name evidence="2" type="ORF">GCM10025862_13210</name>
</gene>
<proteinExistence type="predicted"/>
<organism evidence="2 3">
    <name type="scientific">Arsenicicoccus piscis</name>
    <dbReference type="NCBI Taxonomy" id="673954"/>
    <lineage>
        <taxon>Bacteria</taxon>
        <taxon>Bacillati</taxon>
        <taxon>Actinomycetota</taxon>
        <taxon>Actinomycetes</taxon>
        <taxon>Micrococcales</taxon>
        <taxon>Intrasporangiaceae</taxon>
        <taxon>Arsenicicoccus</taxon>
    </lineage>
</organism>
<dbReference type="EMBL" id="BSUJ01000001">
    <property type="protein sequence ID" value="GMA19300.1"/>
    <property type="molecule type" value="Genomic_DNA"/>
</dbReference>